<evidence type="ECO:0000256" key="12">
    <source>
        <dbReference type="RuleBase" id="RU003557"/>
    </source>
</evidence>
<dbReference type="GeneID" id="16992201"/>
<evidence type="ECO:0000259" key="13">
    <source>
        <dbReference type="Pfam" id="PF00108"/>
    </source>
</evidence>
<comment type="subunit">
    <text evidence="3">Homotetramer.</text>
</comment>
<dbReference type="PANTHER" id="PTHR18919">
    <property type="entry name" value="ACETYL-COA C-ACYLTRANSFERASE"/>
    <property type="match status" value="1"/>
</dbReference>
<dbReference type="InterPro" id="IPR020613">
    <property type="entry name" value="Thiolase_CS"/>
</dbReference>
<comment type="similarity">
    <text evidence="2 12">Belongs to the thiolase-like superfamily. Thiolase family.</text>
</comment>
<dbReference type="Pfam" id="PF02803">
    <property type="entry name" value="Thiolase_C"/>
    <property type="match status" value="1"/>
</dbReference>
<dbReference type="AlphaFoldDB" id="M1V6A3"/>
<dbReference type="Gramene" id="CMA042CT">
    <property type="protein sequence ID" value="CMA042CT"/>
    <property type="gene ID" value="CMA042C"/>
</dbReference>
<dbReference type="OrthoDB" id="5404651at2759"/>
<dbReference type="PANTHER" id="PTHR18919:SF156">
    <property type="entry name" value="ACETYL-COA ACETYLTRANSFERASE, MITOCHONDRIAL"/>
    <property type="match status" value="1"/>
</dbReference>
<evidence type="ECO:0000256" key="3">
    <source>
        <dbReference type="ARBA" id="ARBA00011881"/>
    </source>
</evidence>
<evidence type="ECO:0000259" key="14">
    <source>
        <dbReference type="Pfam" id="PF02803"/>
    </source>
</evidence>
<dbReference type="eggNOG" id="KOG1390">
    <property type="taxonomic scope" value="Eukaryota"/>
</dbReference>
<feature type="domain" description="Thiolase C-terminal" evidence="14">
    <location>
        <begin position="314"/>
        <end position="435"/>
    </location>
</feature>
<evidence type="ECO:0000256" key="8">
    <source>
        <dbReference type="ARBA" id="ARBA00022958"/>
    </source>
</evidence>
<dbReference type="OMA" id="SMGTFGE"/>
<dbReference type="GO" id="GO:0006635">
    <property type="term" value="P:fatty acid beta-oxidation"/>
    <property type="evidence" value="ECO:0007669"/>
    <property type="project" value="TreeGrafter"/>
</dbReference>
<dbReference type="GO" id="GO:0003985">
    <property type="term" value="F:acetyl-CoA C-acetyltransferase activity"/>
    <property type="evidence" value="ECO:0007669"/>
    <property type="project" value="UniProtKB-EC"/>
</dbReference>
<keyword evidence="8" id="KW-0630">Potassium</keyword>
<evidence type="ECO:0000313" key="15">
    <source>
        <dbReference type="EMBL" id="BAM78759.1"/>
    </source>
</evidence>
<evidence type="ECO:0000256" key="10">
    <source>
        <dbReference type="ARBA" id="ARBA00023315"/>
    </source>
</evidence>
<keyword evidence="5 12" id="KW-0808">Transferase</keyword>
<sequence length="438" mass="45854">MDAPAPAENDALIVAGKRTPLGCLGGALAGVSAVTLGAAAVRGALEAARIPGALVEECYFGCVLSANLGQAPARQVALQAGLPVTCCCTTVNKVCASGAKAIALAAQSILLGQADVVVAGGMESMSQAPYCIGNGGSGGPEGVHRVRIGGLRLFDAQLVDSIMRDGLLDASPAGKPARPMGWYADACAVHHSITREEQDAYTLESYRRAQMGWESGSMAEEVVPVPLNSADSASIARDEEPWRLQADKLPRLRPAFDRERGTVTAANSSKISDGAAAVVLVSRRKARELGLISADSAAAEDTLRDGRRSRSIFQLVAAADAEREPEWFTLAPVTAIRKLFSTRYGLDASDMANVDCWEINEAFSVVPLAAIRELPRIRSERLNMRGGAVSLGHPLGCSGARIVVTLLSVLEEHQWEYGVAAICNGGGGATALLIRRLA</sequence>
<keyword evidence="6" id="KW-0479">Metal-binding</keyword>
<dbReference type="PROSITE" id="PS00099">
    <property type="entry name" value="THIOLASE_3"/>
    <property type="match status" value="1"/>
</dbReference>
<proteinExistence type="inferred from homology"/>
<dbReference type="EC" id="2.3.1.9" evidence="4"/>
<dbReference type="PIRSF" id="PIRSF000429">
    <property type="entry name" value="Ac-CoA_Ac_transf"/>
    <property type="match status" value="1"/>
</dbReference>
<organism evidence="15 16">
    <name type="scientific">Cyanidioschyzon merolae (strain NIES-3377 / 10D)</name>
    <name type="common">Unicellular red alga</name>
    <dbReference type="NCBI Taxonomy" id="280699"/>
    <lineage>
        <taxon>Eukaryota</taxon>
        <taxon>Rhodophyta</taxon>
        <taxon>Bangiophyceae</taxon>
        <taxon>Cyanidiales</taxon>
        <taxon>Cyanidiaceae</taxon>
        <taxon>Cyanidioschyzon</taxon>
    </lineage>
</organism>
<evidence type="ECO:0000256" key="9">
    <source>
        <dbReference type="ARBA" id="ARBA00023128"/>
    </source>
</evidence>
<evidence type="ECO:0000256" key="4">
    <source>
        <dbReference type="ARBA" id="ARBA00012705"/>
    </source>
</evidence>
<keyword evidence="10 12" id="KW-0012">Acyltransferase</keyword>
<reference evidence="15 16" key="2">
    <citation type="journal article" date="2007" name="BMC Biol.">
        <title>A 100%-complete sequence reveals unusually simple genomic features in the hot-spring red alga Cyanidioschyzon merolae.</title>
        <authorList>
            <person name="Nozaki H."/>
            <person name="Takano H."/>
            <person name="Misumi O."/>
            <person name="Terasawa K."/>
            <person name="Matsuzaki M."/>
            <person name="Maruyama S."/>
            <person name="Nishida K."/>
            <person name="Yagisawa F."/>
            <person name="Yoshida Y."/>
            <person name="Fujiwara T."/>
            <person name="Takio S."/>
            <person name="Tamura K."/>
            <person name="Chung S.J."/>
            <person name="Nakamura S."/>
            <person name="Kuroiwa H."/>
            <person name="Tanaka K."/>
            <person name="Sato N."/>
            <person name="Kuroiwa T."/>
        </authorList>
    </citation>
    <scope>NUCLEOTIDE SEQUENCE [LARGE SCALE GENOMIC DNA]</scope>
    <source>
        <strain evidence="15 16">10D</strain>
    </source>
</reference>
<dbReference type="GO" id="GO:0046872">
    <property type="term" value="F:metal ion binding"/>
    <property type="evidence" value="ECO:0007669"/>
    <property type="project" value="UniProtKB-KW"/>
</dbReference>
<feature type="active site" description="Acyl-thioester intermediate" evidence="11">
    <location>
        <position position="95"/>
    </location>
</feature>
<dbReference type="Proteomes" id="UP000007014">
    <property type="component" value="Chromosome 1"/>
</dbReference>
<feature type="domain" description="Thiolase N-terminal" evidence="13">
    <location>
        <begin position="12"/>
        <end position="283"/>
    </location>
</feature>
<protein>
    <recommendedName>
        <fullName evidence="4">acetyl-CoA C-acetyltransferase</fullName>
        <ecNumber evidence="4">2.3.1.9</ecNumber>
    </recommendedName>
</protein>
<dbReference type="SUPFAM" id="SSF53901">
    <property type="entry name" value="Thiolase-like"/>
    <property type="match status" value="2"/>
</dbReference>
<accession>M1V6A3</accession>
<dbReference type="GO" id="GO:0005739">
    <property type="term" value="C:mitochondrion"/>
    <property type="evidence" value="ECO:0007669"/>
    <property type="project" value="UniProtKB-SubCell"/>
</dbReference>
<dbReference type="InterPro" id="IPR002155">
    <property type="entry name" value="Thiolase"/>
</dbReference>
<name>M1V6A3_CYAM1</name>
<dbReference type="Pfam" id="PF00108">
    <property type="entry name" value="Thiolase_N"/>
    <property type="match status" value="1"/>
</dbReference>
<keyword evidence="7" id="KW-0809">Transit peptide</keyword>
<dbReference type="STRING" id="280699.M1V6A3"/>
<dbReference type="InterPro" id="IPR020617">
    <property type="entry name" value="Thiolase_C"/>
</dbReference>
<evidence type="ECO:0000313" key="16">
    <source>
        <dbReference type="Proteomes" id="UP000007014"/>
    </source>
</evidence>
<evidence type="ECO:0000256" key="7">
    <source>
        <dbReference type="ARBA" id="ARBA00022946"/>
    </source>
</evidence>
<feature type="active site" description="Proton acceptor" evidence="11">
    <location>
        <position position="393"/>
    </location>
</feature>
<dbReference type="RefSeq" id="XP_005535045.1">
    <property type="nucleotide sequence ID" value="XM_005534988.1"/>
</dbReference>
<keyword evidence="9" id="KW-0496">Mitochondrion</keyword>
<reference evidence="15 16" key="1">
    <citation type="journal article" date="2004" name="Nature">
        <title>Genome sequence of the ultrasmall unicellular red alga Cyanidioschyzon merolae 10D.</title>
        <authorList>
            <person name="Matsuzaki M."/>
            <person name="Misumi O."/>
            <person name="Shin-i T."/>
            <person name="Maruyama S."/>
            <person name="Takahara M."/>
            <person name="Miyagishima S."/>
            <person name="Mori T."/>
            <person name="Nishida K."/>
            <person name="Yagisawa F."/>
            <person name="Nishida K."/>
            <person name="Yoshida Y."/>
            <person name="Nishimura Y."/>
            <person name="Nakao S."/>
            <person name="Kobayashi T."/>
            <person name="Momoyama Y."/>
            <person name="Higashiyama T."/>
            <person name="Minoda A."/>
            <person name="Sano M."/>
            <person name="Nomoto H."/>
            <person name="Oishi K."/>
            <person name="Hayashi H."/>
            <person name="Ohta F."/>
            <person name="Nishizaka S."/>
            <person name="Haga S."/>
            <person name="Miura S."/>
            <person name="Morishita T."/>
            <person name="Kabeya Y."/>
            <person name="Terasawa K."/>
            <person name="Suzuki Y."/>
            <person name="Ishii Y."/>
            <person name="Asakawa S."/>
            <person name="Takano H."/>
            <person name="Ohta N."/>
            <person name="Kuroiwa H."/>
            <person name="Tanaka K."/>
            <person name="Shimizu N."/>
            <person name="Sugano S."/>
            <person name="Sato N."/>
            <person name="Nozaki H."/>
            <person name="Ogasawara N."/>
            <person name="Kohara Y."/>
            <person name="Kuroiwa T."/>
        </authorList>
    </citation>
    <scope>NUCLEOTIDE SEQUENCE [LARGE SCALE GENOMIC DNA]</scope>
    <source>
        <strain evidence="15 16">10D</strain>
    </source>
</reference>
<dbReference type="HOGENOM" id="CLU_031026_0_1_1"/>
<dbReference type="Gene3D" id="3.40.47.10">
    <property type="match status" value="1"/>
</dbReference>
<dbReference type="CDD" id="cd00751">
    <property type="entry name" value="thiolase"/>
    <property type="match status" value="1"/>
</dbReference>
<dbReference type="NCBIfam" id="TIGR01930">
    <property type="entry name" value="AcCoA-C-Actrans"/>
    <property type="match status" value="1"/>
</dbReference>
<evidence type="ECO:0000256" key="6">
    <source>
        <dbReference type="ARBA" id="ARBA00022723"/>
    </source>
</evidence>
<dbReference type="InterPro" id="IPR020610">
    <property type="entry name" value="Thiolase_AS"/>
</dbReference>
<evidence type="ECO:0000256" key="11">
    <source>
        <dbReference type="PIRSR" id="PIRSR000429-1"/>
    </source>
</evidence>
<dbReference type="InterPro" id="IPR016039">
    <property type="entry name" value="Thiolase-like"/>
</dbReference>
<evidence type="ECO:0000256" key="1">
    <source>
        <dbReference type="ARBA" id="ARBA00004173"/>
    </source>
</evidence>
<dbReference type="EMBL" id="AP006483">
    <property type="protein sequence ID" value="BAM78759.1"/>
    <property type="molecule type" value="Genomic_DNA"/>
</dbReference>
<evidence type="ECO:0000256" key="5">
    <source>
        <dbReference type="ARBA" id="ARBA00022679"/>
    </source>
</evidence>
<dbReference type="InterPro" id="IPR020616">
    <property type="entry name" value="Thiolase_N"/>
</dbReference>
<gene>
    <name evidence="15" type="ORF">CYME_CMA042C</name>
</gene>
<dbReference type="KEGG" id="cme:CYME_CMA042C"/>
<dbReference type="PROSITE" id="PS00737">
    <property type="entry name" value="THIOLASE_2"/>
    <property type="match status" value="1"/>
</dbReference>
<keyword evidence="16" id="KW-1185">Reference proteome</keyword>
<feature type="active site" description="Proton acceptor" evidence="11">
    <location>
        <position position="423"/>
    </location>
</feature>
<evidence type="ECO:0000256" key="2">
    <source>
        <dbReference type="ARBA" id="ARBA00010982"/>
    </source>
</evidence>
<comment type="subcellular location">
    <subcellularLocation>
        <location evidence="1">Mitochondrion</location>
    </subcellularLocation>
</comment>